<evidence type="ECO:0000313" key="1">
    <source>
        <dbReference type="EMBL" id="EFN62611.1"/>
    </source>
</evidence>
<feature type="non-terminal residue" evidence="1">
    <location>
        <position position="107"/>
    </location>
</feature>
<protein>
    <submittedName>
        <fullName evidence="1">Uncharacterized protein</fullName>
    </submittedName>
</protein>
<name>E2AVC8_CAMFO</name>
<accession>E2AVC8</accession>
<dbReference type="Proteomes" id="UP000000311">
    <property type="component" value="Unassembled WGS sequence"/>
</dbReference>
<keyword evidence="2" id="KW-1185">Reference proteome</keyword>
<proteinExistence type="predicted"/>
<dbReference type="EMBL" id="GL443069">
    <property type="protein sequence ID" value="EFN62611.1"/>
    <property type="molecule type" value="Genomic_DNA"/>
</dbReference>
<feature type="non-terminal residue" evidence="1">
    <location>
        <position position="1"/>
    </location>
</feature>
<sequence>VNLSKVNIPTEIQCFLQLGENFSLPHINILNLIMEFIKHIECNLRKLSPELRIPIRDNSKSIIKNIPSYSYPRNLQNDWLTRLYSTTKNFLFMNKDLILTRADKGNV</sequence>
<dbReference type="OrthoDB" id="7551446at2759"/>
<dbReference type="InParanoid" id="E2AVC8"/>
<organism evidence="2">
    <name type="scientific">Camponotus floridanus</name>
    <name type="common">Florida carpenter ant</name>
    <dbReference type="NCBI Taxonomy" id="104421"/>
    <lineage>
        <taxon>Eukaryota</taxon>
        <taxon>Metazoa</taxon>
        <taxon>Ecdysozoa</taxon>
        <taxon>Arthropoda</taxon>
        <taxon>Hexapoda</taxon>
        <taxon>Insecta</taxon>
        <taxon>Pterygota</taxon>
        <taxon>Neoptera</taxon>
        <taxon>Endopterygota</taxon>
        <taxon>Hymenoptera</taxon>
        <taxon>Apocrita</taxon>
        <taxon>Aculeata</taxon>
        <taxon>Formicoidea</taxon>
        <taxon>Formicidae</taxon>
        <taxon>Formicinae</taxon>
        <taxon>Camponotus</taxon>
    </lineage>
</organism>
<gene>
    <name evidence="1" type="ORF">EAG_10483</name>
</gene>
<evidence type="ECO:0000313" key="2">
    <source>
        <dbReference type="Proteomes" id="UP000000311"/>
    </source>
</evidence>
<dbReference type="AlphaFoldDB" id="E2AVC8"/>
<reference evidence="1 2" key="1">
    <citation type="journal article" date="2010" name="Science">
        <title>Genomic comparison of the ants Camponotus floridanus and Harpegnathos saltator.</title>
        <authorList>
            <person name="Bonasio R."/>
            <person name="Zhang G."/>
            <person name="Ye C."/>
            <person name="Mutti N.S."/>
            <person name="Fang X."/>
            <person name="Qin N."/>
            <person name="Donahue G."/>
            <person name="Yang P."/>
            <person name="Li Q."/>
            <person name="Li C."/>
            <person name="Zhang P."/>
            <person name="Huang Z."/>
            <person name="Berger S.L."/>
            <person name="Reinberg D."/>
            <person name="Wang J."/>
            <person name="Liebig J."/>
        </authorList>
    </citation>
    <scope>NUCLEOTIDE SEQUENCE [LARGE SCALE GENOMIC DNA]</scope>
    <source>
        <strain evidence="2">C129</strain>
    </source>
</reference>